<keyword evidence="4" id="KW-0449">Lipoprotein</keyword>
<reference evidence="4 5" key="1">
    <citation type="submission" date="2015-07" db="EMBL/GenBank/DDBJ databases">
        <title>Whole genome sequence of Herpetosiphon geysericola DSM 7119.</title>
        <authorList>
            <person name="Hemp J."/>
            <person name="Ward L.M."/>
            <person name="Pace L.A."/>
            <person name="Fischer W.W."/>
        </authorList>
    </citation>
    <scope>NUCLEOTIDE SEQUENCE [LARGE SCALE GENOMIC DNA]</scope>
    <source>
        <strain evidence="4 5">DSM 7119</strain>
    </source>
</reference>
<dbReference type="SUPFAM" id="SSF50685">
    <property type="entry name" value="Barwin-like endoglucanases"/>
    <property type="match status" value="1"/>
</dbReference>
<evidence type="ECO:0000259" key="3">
    <source>
        <dbReference type="Pfam" id="PF03330"/>
    </source>
</evidence>
<dbReference type="PANTHER" id="PTHR31836:SF21">
    <property type="entry name" value="EXPANSIN-LIKE PROTEIN 7"/>
    <property type="match status" value="1"/>
</dbReference>
<keyword evidence="1" id="KW-0732">Signal</keyword>
<dbReference type="PANTHER" id="PTHR31836">
    <property type="match status" value="1"/>
</dbReference>
<dbReference type="RefSeq" id="WP_054537425.1">
    <property type="nucleotide sequence ID" value="NZ_LGKP01000046.1"/>
</dbReference>
<evidence type="ECO:0000256" key="1">
    <source>
        <dbReference type="ARBA" id="ARBA00022729"/>
    </source>
</evidence>
<dbReference type="STRING" id="70996.SE18_26220"/>
<comment type="caution">
    <text evidence="4">The sequence shown here is derived from an EMBL/GenBank/DDBJ whole genome shotgun (WGS) entry which is preliminary data.</text>
</comment>
<evidence type="ECO:0000256" key="2">
    <source>
        <dbReference type="SAM" id="MobiDB-lite"/>
    </source>
</evidence>
<organism evidence="4 5">
    <name type="scientific">Herpetosiphon geysericola</name>
    <dbReference type="NCBI Taxonomy" id="70996"/>
    <lineage>
        <taxon>Bacteria</taxon>
        <taxon>Bacillati</taxon>
        <taxon>Chloroflexota</taxon>
        <taxon>Chloroflexia</taxon>
        <taxon>Herpetosiphonales</taxon>
        <taxon>Herpetosiphonaceae</taxon>
        <taxon>Herpetosiphon</taxon>
    </lineage>
</organism>
<dbReference type="Pfam" id="PF03330">
    <property type="entry name" value="DPBB_1"/>
    <property type="match status" value="1"/>
</dbReference>
<dbReference type="InterPro" id="IPR036749">
    <property type="entry name" value="Expansin_CBD_sf"/>
</dbReference>
<feature type="domain" description="RlpA-like protein double-psi beta-barrel" evidence="3">
    <location>
        <begin position="95"/>
        <end position="134"/>
    </location>
</feature>
<sequence length="273" mass="30178">MLTRTMLRWLLFASLLIVGLGSYAWQQQSFAQSPTTITNPWALRQGQATYYTATGLGNCSIPLGPNDVLFGAMNNPDYAIADYCGAFVKITGPLGSVTVQITDRCPECQTGHIDLSPQAFDRIARRVDGIVPITWQLISNPATTGKVGYHFKDGSNQWWTAVQPRNHRNAIAKFEYRMGQAPYKVAPRFIFNYFIAETGMGAGPYSFRTTDVYGNVIVDENIVLGDDVTRPGLQQFPYVAPPGSATPTPSPTPRPTVPPESLTEHVWLPYTRK</sequence>
<dbReference type="OrthoDB" id="5499927at2"/>
<dbReference type="CDD" id="cd22272">
    <property type="entry name" value="DPBB_EXLX1-like"/>
    <property type="match status" value="1"/>
</dbReference>
<accession>A0A0P6X9A6</accession>
<dbReference type="EMBL" id="LGKP01000046">
    <property type="protein sequence ID" value="KPL79460.1"/>
    <property type="molecule type" value="Genomic_DNA"/>
</dbReference>
<protein>
    <submittedName>
        <fullName evidence="4">Lipoprotein</fullName>
    </submittedName>
</protein>
<evidence type="ECO:0000313" key="5">
    <source>
        <dbReference type="Proteomes" id="UP000050277"/>
    </source>
</evidence>
<keyword evidence="5" id="KW-1185">Reference proteome</keyword>
<feature type="region of interest" description="Disordered" evidence="2">
    <location>
        <begin position="238"/>
        <end position="262"/>
    </location>
</feature>
<dbReference type="InterPro" id="IPR051477">
    <property type="entry name" value="Expansin_CellWall"/>
</dbReference>
<dbReference type="Proteomes" id="UP000050277">
    <property type="component" value="Unassembled WGS sequence"/>
</dbReference>
<dbReference type="Gene3D" id="2.40.40.10">
    <property type="entry name" value="RlpA-like domain"/>
    <property type="match status" value="1"/>
</dbReference>
<dbReference type="AlphaFoldDB" id="A0A0P6X9A6"/>
<dbReference type="Gene3D" id="2.60.40.760">
    <property type="entry name" value="Expansin, cellulose-binding-like domain"/>
    <property type="match status" value="1"/>
</dbReference>
<proteinExistence type="predicted"/>
<dbReference type="InterPro" id="IPR036908">
    <property type="entry name" value="RlpA-like_sf"/>
</dbReference>
<evidence type="ECO:0000313" key="4">
    <source>
        <dbReference type="EMBL" id="KPL79460.1"/>
    </source>
</evidence>
<dbReference type="InterPro" id="IPR009009">
    <property type="entry name" value="RlpA-like_DPBB"/>
</dbReference>
<dbReference type="InterPro" id="IPR049818">
    <property type="entry name" value="Expansin_EXLX1-like"/>
</dbReference>
<feature type="compositionally biased region" description="Pro residues" evidence="2">
    <location>
        <begin position="248"/>
        <end position="258"/>
    </location>
</feature>
<dbReference type="SUPFAM" id="SSF49590">
    <property type="entry name" value="PHL pollen allergen"/>
    <property type="match status" value="1"/>
</dbReference>
<name>A0A0P6X9A6_9CHLR</name>
<gene>
    <name evidence="4" type="ORF">SE18_26220</name>
</gene>
<dbReference type="NCBIfam" id="NF041144">
    <property type="entry name" value="expansin_EXLX1"/>
    <property type="match status" value="1"/>
</dbReference>